<proteinExistence type="inferred from homology"/>
<feature type="binding site" evidence="8">
    <location>
        <position position="409"/>
    </location>
    <ligand>
        <name>Na(+)</name>
        <dbReference type="ChEBI" id="CHEBI:29101"/>
        <label>1</label>
    </ligand>
</feature>
<accession>A0AAN9C0Z3</accession>
<keyword evidence="6 11" id="KW-0472">Membrane</keyword>
<evidence type="ECO:0000256" key="10">
    <source>
        <dbReference type="RuleBase" id="RU003732"/>
    </source>
</evidence>
<feature type="binding site" evidence="8">
    <location>
        <position position="26"/>
    </location>
    <ligand>
        <name>Na(+)</name>
        <dbReference type="ChEBI" id="CHEBI:29101"/>
        <label>1</label>
    </ligand>
</feature>
<evidence type="ECO:0000256" key="9">
    <source>
        <dbReference type="PIRSR" id="PIRSR600175-2"/>
    </source>
</evidence>
<sequence>MDAPPPKLMEKKQWGRKVEFLLSLAGYSVGLGNLWRFPYLCRRNGGGAFLIPFFVFLMTCGMPLFFLECVIGQYSGKGPLHVWSVSPLFSGIGFAMNVVSCMCALYYNIIIAWALYYFGHVFTRHLPWSTCDNAWNTENCYTMDGCRAHWANSSASTSLNGHSLLGLDGYNDTLGYNVSLYDNSSFHGALNKCDKNSTGVSSAEEFWRGSVLRMTGGLHDMGYVQWELMLCFFAAWLFIFFCLMKGVETLGKVVYVTATLPYVLLTAILIRGVTLPGAYEGIIYYLTPSFGHLLKPQVWIEAGVQVFYSLGPAWGTLITMSSHNKFSNNCLRDSVFITLLGEATSIYGGLAVFSVLGYMASVRDTGVEDVVASGPGLGFIVYPEALAMLPLPQLWAALFFLMLLAVGVDTQFGMVEIMCSSIVESFPHFWHKRRILLTGIICFCFFLVGLPLTMNGGIYVFQLFDWYSTSFGLPLIGVMECVVLGWIYGESSCRELCIKATQSLATFSVLFLSVN</sequence>
<dbReference type="PRINTS" id="PR00176">
    <property type="entry name" value="NANEUSMPORT"/>
</dbReference>
<evidence type="ECO:0000256" key="3">
    <source>
        <dbReference type="ARBA" id="ARBA00022448"/>
    </source>
</evidence>
<dbReference type="GO" id="GO:0089718">
    <property type="term" value="P:amino acid import across plasma membrane"/>
    <property type="evidence" value="ECO:0007669"/>
    <property type="project" value="TreeGrafter"/>
</dbReference>
<dbReference type="InterPro" id="IPR000175">
    <property type="entry name" value="Na/ntran_symport"/>
</dbReference>
<feature type="transmembrane region" description="Helical" evidence="11">
    <location>
        <begin position="394"/>
        <end position="415"/>
    </location>
</feature>
<evidence type="ECO:0000256" key="1">
    <source>
        <dbReference type="ARBA" id="ARBA00004141"/>
    </source>
</evidence>
<keyword evidence="9" id="KW-1015">Disulfide bond</keyword>
<keyword evidence="5 11" id="KW-1133">Transmembrane helix</keyword>
<feature type="transmembrane region" description="Helical" evidence="11">
    <location>
        <begin position="20"/>
        <end position="37"/>
    </location>
</feature>
<feature type="transmembrane region" description="Helical" evidence="11">
    <location>
        <begin position="466"/>
        <end position="489"/>
    </location>
</feature>
<evidence type="ECO:0000313" key="12">
    <source>
        <dbReference type="EMBL" id="KAK7115296.1"/>
    </source>
</evidence>
<dbReference type="Proteomes" id="UP001374579">
    <property type="component" value="Unassembled WGS sequence"/>
</dbReference>
<dbReference type="EMBL" id="JBAMIC010000001">
    <property type="protein sequence ID" value="KAK7115296.1"/>
    <property type="molecule type" value="Genomic_DNA"/>
</dbReference>
<dbReference type="GO" id="GO:0046872">
    <property type="term" value="F:metal ion binding"/>
    <property type="evidence" value="ECO:0007669"/>
    <property type="project" value="UniProtKB-KW"/>
</dbReference>
<feature type="disulfide bond" evidence="9">
    <location>
        <begin position="131"/>
        <end position="140"/>
    </location>
</feature>
<organism evidence="12 13">
    <name type="scientific">Littorina saxatilis</name>
    <dbReference type="NCBI Taxonomy" id="31220"/>
    <lineage>
        <taxon>Eukaryota</taxon>
        <taxon>Metazoa</taxon>
        <taxon>Spiralia</taxon>
        <taxon>Lophotrochozoa</taxon>
        <taxon>Mollusca</taxon>
        <taxon>Gastropoda</taxon>
        <taxon>Caenogastropoda</taxon>
        <taxon>Littorinimorpha</taxon>
        <taxon>Littorinoidea</taxon>
        <taxon>Littorinidae</taxon>
        <taxon>Littorina</taxon>
    </lineage>
</organism>
<evidence type="ECO:0000256" key="5">
    <source>
        <dbReference type="ARBA" id="ARBA00022989"/>
    </source>
</evidence>
<dbReference type="GO" id="GO:0005283">
    <property type="term" value="F:amino acid:sodium symporter activity"/>
    <property type="evidence" value="ECO:0007669"/>
    <property type="project" value="TreeGrafter"/>
</dbReference>
<dbReference type="PANTHER" id="PTHR11616:SF321">
    <property type="entry name" value="SODIUM-DEPENDENT NUTRIENT AMINO ACID TRANSPORTER 1-RELATED"/>
    <property type="match status" value="1"/>
</dbReference>
<feature type="transmembrane region" description="Helical" evidence="11">
    <location>
        <begin position="335"/>
        <end position="360"/>
    </location>
</feature>
<dbReference type="SUPFAM" id="SSF161070">
    <property type="entry name" value="SNF-like"/>
    <property type="match status" value="1"/>
</dbReference>
<protein>
    <recommendedName>
        <fullName evidence="10">Transporter</fullName>
    </recommendedName>
</protein>
<feature type="binding site" evidence="8">
    <location>
        <position position="29"/>
    </location>
    <ligand>
        <name>Na(+)</name>
        <dbReference type="ChEBI" id="CHEBI:29101"/>
        <label>1</label>
    </ligand>
</feature>
<comment type="caution">
    <text evidence="12">The sequence shown here is derived from an EMBL/GenBank/DDBJ whole genome shotgun (WGS) entry which is preliminary data.</text>
</comment>
<gene>
    <name evidence="12" type="ORF">V1264_001192</name>
</gene>
<dbReference type="PANTHER" id="PTHR11616">
    <property type="entry name" value="SODIUM/CHLORIDE DEPENDENT TRANSPORTER"/>
    <property type="match status" value="1"/>
</dbReference>
<feature type="transmembrane region" description="Helical" evidence="11">
    <location>
        <begin position="435"/>
        <end position="454"/>
    </location>
</feature>
<keyword evidence="7" id="KW-0325">Glycoprotein</keyword>
<keyword evidence="8" id="KW-0479">Metal-binding</keyword>
<dbReference type="AlphaFoldDB" id="A0AAN9C0Z3"/>
<evidence type="ECO:0000313" key="13">
    <source>
        <dbReference type="Proteomes" id="UP001374579"/>
    </source>
</evidence>
<feature type="transmembrane region" description="Helical" evidence="11">
    <location>
        <begin position="49"/>
        <end position="74"/>
    </location>
</feature>
<keyword evidence="4 10" id="KW-0812">Transmembrane</keyword>
<keyword evidence="8" id="KW-0915">Sodium</keyword>
<keyword evidence="10" id="KW-0769">Symport</keyword>
<dbReference type="PROSITE" id="PS50267">
    <property type="entry name" value="NA_NEUROTRAN_SYMP_3"/>
    <property type="match status" value="1"/>
</dbReference>
<dbReference type="Pfam" id="PF00209">
    <property type="entry name" value="SNF"/>
    <property type="match status" value="2"/>
</dbReference>
<feature type="transmembrane region" description="Helical" evidence="11">
    <location>
        <begin position="253"/>
        <end position="270"/>
    </location>
</feature>
<dbReference type="PROSITE" id="PS00610">
    <property type="entry name" value="NA_NEUROTRAN_SYMP_1"/>
    <property type="match status" value="1"/>
</dbReference>
<evidence type="ECO:0000256" key="4">
    <source>
        <dbReference type="ARBA" id="ARBA00022692"/>
    </source>
</evidence>
<evidence type="ECO:0000256" key="6">
    <source>
        <dbReference type="ARBA" id="ARBA00023136"/>
    </source>
</evidence>
<keyword evidence="3 10" id="KW-0813">Transport</keyword>
<feature type="binding site" evidence="8">
    <location>
        <position position="33"/>
    </location>
    <ligand>
        <name>Na(+)</name>
        <dbReference type="ChEBI" id="CHEBI:29101"/>
        <label>1</label>
    </ligand>
</feature>
<keyword evidence="13" id="KW-1185">Reference proteome</keyword>
<comment type="subcellular location">
    <subcellularLocation>
        <location evidence="1">Membrane</location>
        <topology evidence="1">Multi-pass membrane protein</topology>
    </subcellularLocation>
</comment>
<evidence type="ECO:0000256" key="8">
    <source>
        <dbReference type="PIRSR" id="PIRSR600175-1"/>
    </source>
</evidence>
<name>A0AAN9C0Z3_9CAEN</name>
<evidence type="ECO:0000256" key="7">
    <source>
        <dbReference type="ARBA" id="ARBA00023180"/>
    </source>
</evidence>
<evidence type="ECO:0000256" key="11">
    <source>
        <dbReference type="SAM" id="Phobius"/>
    </source>
</evidence>
<feature type="transmembrane region" description="Helical" evidence="11">
    <location>
        <begin position="228"/>
        <end position="247"/>
    </location>
</feature>
<feature type="binding site" evidence="8">
    <location>
        <position position="309"/>
    </location>
    <ligand>
        <name>Na(+)</name>
        <dbReference type="ChEBI" id="CHEBI:29101"/>
        <label>1</label>
    </ligand>
</feature>
<dbReference type="InterPro" id="IPR037272">
    <property type="entry name" value="SNS_sf"/>
</dbReference>
<reference evidence="12 13" key="1">
    <citation type="submission" date="2024-02" db="EMBL/GenBank/DDBJ databases">
        <title>Chromosome-scale genome assembly of the rough periwinkle Littorina saxatilis.</title>
        <authorList>
            <person name="De Jode A."/>
            <person name="Faria R."/>
            <person name="Formenti G."/>
            <person name="Sims Y."/>
            <person name="Smith T.P."/>
            <person name="Tracey A."/>
            <person name="Wood J.M.D."/>
            <person name="Zagrodzka Z.B."/>
            <person name="Johannesson K."/>
            <person name="Butlin R.K."/>
            <person name="Leder E.H."/>
        </authorList>
    </citation>
    <scope>NUCLEOTIDE SEQUENCE [LARGE SCALE GENOMIC DNA]</scope>
    <source>
        <strain evidence="12">Snail1</strain>
        <tissue evidence="12">Muscle</tissue>
    </source>
</reference>
<dbReference type="GO" id="GO:0005886">
    <property type="term" value="C:plasma membrane"/>
    <property type="evidence" value="ECO:0007669"/>
    <property type="project" value="TreeGrafter"/>
</dbReference>
<evidence type="ECO:0000256" key="2">
    <source>
        <dbReference type="ARBA" id="ARBA00006459"/>
    </source>
</evidence>
<feature type="transmembrane region" description="Helical" evidence="11">
    <location>
        <begin position="94"/>
        <end position="118"/>
    </location>
</feature>
<comment type="similarity">
    <text evidence="2 10">Belongs to the sodium:neurotransmitter symporter (SNF) (TC 2.A.22) family.</text>
</comment>